<evidence type="ECO:0000313" key="1">
    <source>
        <dbReference type="EMBL" id="WOL14138.1"/>
    </source>
</evidence>
<name>A0AAQ3KW26_9LILI</name>
<dbReference type="EMBL" id="CP136896">
    <property type="protein sequence ID" value="WOL14138.1"/>
    <property type="molecule type" value="Genomic_DNA"/>
</dbReference>
<gene>
    <name evidence="1" type="ORF">Cni_G22918</name>
</gene>
<dbReference type="Proteomes" id="UP001327560">
    <property type="component" value="Chromosome 7"/>
</dbReference>
<evidence type="ECO:0000313" key="2">
    <source>
        <dbReference type="Proteomes" id="UP001327560"/>
    </source>
</evidence>
<sequence>MCWLHARTGARKCYAKLLGNLYLPLRWQLLPNNFLNKVEDLFLSCPTSRFQVIVALSHPIQKSPKGCSGSSMEGHQYLYSLKVHVKACQSSCHGKLFTSILYTEMDISVSLDYNMFAV</sequence>
<protein>
    <submittedName>
        <fullName evidence="1">Uncharacterized protein</fullName>
    </submittedName>
</protein>
<keyword evidence="2" id="KW-1185">Reference proteome</keyword>
<reference evidence="1 2" key="1">
    <citation type="submission" date="2023-10" db="EMBL/GenBank/DDBJ databases">
        <title>Chromosome-scale genome assembly provides insights into flower coloration mechanisms of Canna indica.</title>
        <authorList>
            <person name="Li C."/>
        </authorList>
    </citation>
    <scope>NUCLEOTIDE SEQUENCE [LARGE SCALE GENOMIC DNA]</scope>
    <source>
        <tissue evidence="1">Flower</tissue>
    </source>
</reference>
<accession>A0AAQ3KW26</accession>
<proteinExistence type="predicted"/>
<dbReference type="AlphaFoldDB" id="A0AAQ3KW26"/>
<organism evidence="1 2">
    <name type="scientific">Canna indica</name>
    <name type="common">Indian-shot</name>
    <dbReference type="NCBI Taxonomy" id="4628"/>
    <lineage>
        <taxon>Eukaryota</taxon>
        <taxon>Viridiplantae</taxon>
        <taxon>Streptophyta</taxon>
        <taxon>Embryophyta</taxon>
        <taxon>Tracheophyta</taxon>
        <taxon>Spermatophyta</taxon>
        <taxon>Magnoliopsida</taxon>
        <taxon>Liliopsida</taxon>
        <taxon>Zingiberales</taxon>
        <taxon>Cannaceae</taxon>
        <taxon>Canna</taxon>
    </lineage>
</organism>